<dbReference type="AlphaFoldDB" id="A0AAV1ASQ2"/>
<organism evidence="2 3">
    <name type="scientific">Vicia faba</name>
    <name type="common">Broad bean</name>
    <name type="synonym">Faba vulgaris</name>
    <dbReference type="NCBI Taxonomy" id="3906"/>
    <lineage>
        <taxon>Eukaryota</taxon>
        <taxon>Viridiplantae</taxon>
        <taxon>Streptophyta</taxon>
        <taxon>Embryophyta</taxon>
        <taxon>Tracheophyta</taxon>
        <taxon>Spermatophyta</taxon>
        <taxon>Magnoliopsida</taxon>
        <taxon>eudicotyledons</taxon>
        <taxon>Gunneridae</taxon>
        <taxon>Pentapetalae</taxon>
        <taxon>rosids</taxon>
        <taxon>fabids</taxon>
        <taxon>Fabales</taxon>
        <taxon>Fabaceae</taxon>
        <taxon>Papilionoideae</taxon>
        <taxon>50 kb inversion clade</taxon>
        <taxon>NPAAA clade</taxon>
        <taxon>Hologalegina</taxon>
        <taxon>IRL clade</taxon>
        <taxon>Fabeae</taxon>
        <taxon>Vicia</taxon>
    </lineage>
</organism>
<dbReference type="EMBL" id="OX451740">
    <property type="protein sequence ID" value="CAI8613357.1"/>
    <property type="molecule type" value="Genomic_DNA"/>
</dbReference>
<evidence type="ECO:0000256" key="1">
    <source>
        <dbReference type="SAM" id="MobiDB-lite"/>
    </source>
</evidence>
<protein>
    <submittedName>
        <fullName evidence="2">Uncharacterized protein</fullName>
    </submittedName>
</protein>
<evidence type="ECO:0000313" key="3">
    <source>
        <dbReference type="Proteomes" id="UP001157006"/>
    </source>
</evidence>
<proteinExistence type="predicted"/>
<accession>A0AAV1ASQ2</accession>
<reference evidence="2 3" key="1">
    <citation type="submission" date="2023-01" db="EMBL/GenBank/DDBJ databases">
        <authorList>
            <person name="Kreplak J."/>
        </authorList>
    </citation>
    <scope>NUCLEOTIDE SEQUENCE [LARGE SCALE GENOMIC DNA]</scope>
</reference>
<sequence>MNWERIWKFTLDMNGSHIFVANARGYGTKPQIIAKKITMQKKWETKKETKQVSKEEEENKEGFQVVTRGSRPKIRERVQGTTTNNPFHVLNNREEGECSKDVENMDNTMGEGAPPHSNG</sequence>
<feature type="region of interest" description="Disordered" evidence="1">
    <location>
        <begin position="50"/>
        <end position="119"/>
    </location>
</feature>
<gene>
    <name evidence="2" type="ORF">VFH_V076640</name>
</gene>
<evidence type="ECO:0000313" key="2">
    <source>
        <dbReference type="EMBL" id="CAI8613357.1"/>
    </source>
</evidence>
<name>A0AAV1ASQ2_VICFA</name>
<keyword evidence="3" id="KW-1185">Reference proteome</keyword>
<feature type="compositionally biased region" description="Basic and acidic residues" evidence="1">
    <location>
        <begin position="91"/>
        <end position="103"/>
    </location>
</feature>
<dbReference type="Proteomes" id="UP001157006">
    <property type="component" value="Chromosome 5"/>
</dbReference>